<evidence type="ECO:0000256" key="1">
    <source>
        <dbReference type="ARBA" id="ARBA00006499"/>
    </source>
</evidence>
<dbReference type="SUPFAM" id="SSF53474">
    <property type="entry name" value="alpha/beta-Hydrolases"/>
    <property type="match status" value="1"/>
</dbReference>
<dbReference type="PANTHER" id="PTHR10655:SF63">
    <property type="entry name" value="PHOSPHOLIPASE_CARBOXYLESTERASE_THIOESTERASE DOMAIN-CONTAINING PROTEIN"/>
    <property type="match status" value="1"/>
</dbReference>
<evidence type="ECO:0000259" key="2">
    <source>
        <dbReference type="Pfam" id="PF02230"/>
    </source>
</evidence>
<dbReference type="EMBL" id="CAWUHB010000010">
    <property type="protein sequence ID" value="CAK7215662.1"/>
    <property type="molecule type" value="Genomic_DNA"/>
</dbReference>
<protein>
    <recommendedName>
        <fullName evidence="2">Phospholipase/carboxylesterase/thioesterase domain-containing protein</fullName>
    </recommendedName>
</protein>
<dbReference type="InterPro" id="IPR029058">
    <property type="entry name" value="AB_hydrolase_fold"/>
</dbReference>
<dbReference type="Proteomes" id="UP001642405">
    <property type="component" value="Unassembled WGS sequence"/>
</dbReference>
<dbReference type="Pfam" id="PF02230">
    <property type="entry name" value="Abhydrolase_2"/>
    <property type="match status" value="2"/>
</dbReference>
<sequence>MPSFGPVYTVEPRPGHPHTHTAVLLHGRGSTGEEFADELFGTALSNPQTPSLADCLPSWRWVFPSAPSTWNATFEEWMPAWFEAHSLADPTARQDLQQPGLQASVQHVWDIMGHERQRLGEVGEAREAASLADAHADSRLVLGGISLGGAVALWCLLGTDAPMRPLGGFVAVSTWLPFAEDIRRCLYMPQVEDGPLALPALVQRLTAPLRQHLQLQKAAAGDADTSVLTTPVFLGHGRDDAYVDVQLGQQVRQLLADAGFASVEWHDYEGAEQEGHWLKEPEEMDDLARFLATVGGPSRGM</sequence>
<name>A0ABP0B7Z1_9PEZI</name>
<reference evidence="3 4" key="1">
    <citation type="submission" date="2024-01" db="EMBL/GenBank/DDBJ databases">
        <authorList>
            <person name="Allen C."/>
            <person name="Tagirdzhanova G."/>
        </authorList>
    </citation>
    <scope>NUCLEOTIDE SEQUENCE [LARGE SCALE GENOMIC DNA]</scope>
</reference>
<feature type="domain" description="Phospholipase/carboxylesterase/thioesterase" evidence="2">
    <location>
        <begin position="14"/>
        <end position="180"/>
    </location>
</feature>
<dbReference type="InterPro" id="IPR050565">
    <property type="entry name" value="LYPA1-2/EST-like"/>
</dbReference>
<dbReference type="PANTHER" id="PTHR10655">
    <property type="entry name" value="LYSOPHOSPHOLIPASE-RELATED"/>
    <property type="match status" value="1"/>
</dbReference>
<dbReference type="InterPro" id="IPR003140">
    <property type="entry name" value="PLipase/COase/thioEstase"/>
</dbReference>
<comment type="caution">
    <text evidence="3">The sequence shown here is derived from an EMBL/GenBank/DDBJ whole genome shotgun (WGS) entry which is preliminary data.</text>
</comment>
<evidence type="ECO:0000313" key="4">
    <source>
        <dbReference type="Proteomes" id="UP001642405"/>
    </source>
</evidence>
<accession>A0ABP0B7Z1</accession>
<proteinExistence type="inferred from homology"/>
<feature type="domain" description="Phospholipase/carboxylesterase/thioesterase" evidence="2">
    <location>
        <begin position="228"/>
        <end position="293"/>
    </location>
</feature>
<organism evidence="3 4">
    <name type="scientific">Sporothrix curviconia</name>
    <dbReference type="NCBI Taxonomy" id="1260050"/>
    <lineage>
        <taxon>Eukaryota</taxon>
        <taxon>Fungi</taxon>
        <taxon>Dikarya</taxon>
        <taxon>Ascomycota</taxon>
        <taxon>Pezizomycotina</taxon>
        <taxon>Sordariomycetes</taxon>
        <taxon>Sordariomycetidae</taxon>
        <taxon>Ophiostomatales</taxon>
        <taxon>Ophiostomataceae</taxon>
        <taxon>Sporothrix</taxon>
    </lineage>
</organism>
<gene>
    <name evidence="3" type="ORF">SCUCBS95973_002551</name>
</gene>
<keyword evidence="4" id="KW-1185">Reference proteome</keyword>
<evidence type="ECO:0000313" key="3">
    <source>
        <dbReference type="EMBL" id="CAK7215662.1"/>
    </source>
</evidence>
<comment type="similarity">
    <text evidence="1">Belongs to the AB hydrolase superfamily. AB hydrolase 2 family.</text>
</comment>
<dbReference type="Gene3D" id="3.40.50.1820">
    <property type="entry name" value="alpha/beta hydrolase"/>
    <property type="match status" value="1"/>
</dbReference>